<dbReference type="CDD" id="cd18186">
    <property type="entry name" value="BTB_POZ_ZBTB_KLHL-like"/>
    <property type="match status" value="1"/>
</dbReference>
<protein>
    <recommendedName>
        <fullName evidence="2">BTB domain-containing protein</fullName>
    </recommendedName>
</protein>
<dbReference type="SUPFAM" id="SSF54695">
    <property type="entry name" value="POZ domain"/>
    <property type="match status" value="1"/>
</dbReference>
<comment type="caution">
    <text evidence="3">The sequence shown here is derived from an EMBL/GenBank/DDBJ whole genome shotgun (WGS) entry which is preliminary data.</text>
</comment>
<dbReference type="InterPro" id="IPR051481">
    <property type="entry name" value="BTB-POZ/Galectin-3-binding"/>
</dbReference>
<proteinExistence type="predicted"/>
<reference evidence="3" key="1">
    <citation type="submission" date="2023-03" db="EMBL/GenBank/DDBJ databases">
        <title>Massive genome expansion in bonnet fungi (Mycena s.s.) driven by repeated elements and novel gene families across ecological guilds.</title>
        <authorList>
            <consortium name="Lawrence Berkeley National Laboratory"/>
            <person name="Harder C.B."/>
            <person name="Miyauchi S."/>
            <person name="Viragh M."/>
            <person name="Kuo A."/>
            <person name="Thoen E."/>
            <person name="Andreopoulos B."/>
            <person name="Lu D."/>
            <person name="Skrede I."/>
            <person name="Drula E."/>
            <person name="Henrissat B."/>
            <person name="Morin E."/>
            <person name="Kohler A."/>
            <person name="Barry K."/>
            <person name="LaButti K."/>
            <person name="Morin E."/>
            <person name="Salamov A."/>
            <person name="Lipzen A."/>
            <person name="Mereny Z."/>
            <person name="Hegedus B."/>
            <person name="Baldrian P."/>
            <person name="Stursova M."/>
            <person name="Weitz H."/>
            <person name="Taylor A."/>
            <person name="Grigoriev I.V."/>
            <person name="Nagy L.G."/>
            <person name="Martin F."/>
            <person name="Kauserud H."/>
        </authorList>
    </citation>
    <scope>NUCLEOTIDE SEQUENCE</scope>
    <source>
        <strain evidence="3">9144</strain>
    </source>
</reference>
<dbReference type="EMBL" id="JARJCW010000057">
    <property type="protein sequence ID" value="KAJ7201882.1"/>
    <property type="molecule type" value="Genomic_DNA"/>
</dbReference>
<evidence type="ECO:0000259" key="2">
    <source>
        <dbReference type="PROSITE" id="PS50097"/>
    </source>
</evidence>
<evidence type="ECO:0000313" key="3">
    <source>
        <dbReference type="EMBL" id="KAJ7201882.1"/>
    </source>
</evidence>
<dbReference type="InterPro" id="IPR000210">
    <property type="entry name" value="BTB/POZ_dom"/>
</dbReference>
<dbReference type="InterPro" id="IPR011333">
    <property type="entry name" value="SKP1/BTB/POZ_sf"/>
</dbReference>
<name>A0AAD6V7I9_9AGAR</name>
<evidence type="ECO:0000313" key="4">
    <source>
        <dbReference type="Proteomes" id="UP001219525"/>
    </source>
</evidence>
<feature type="domain" description="BTB" evidence="2">
    <location>
        <begin position="28"/>
        <end position="97"/>
    </location>
</feature>
<keyword evidence="4" id="KW-1185">Reference proteome</keyword>
<feature type="region of interest" description="Disordered" evidence="1">
    <location>
        <begin position="1"/>
        <end position="20"/>
    </location>
</feature>
<dbReference type="Gene3D" id="3.30.710.10">
    <property type="entry name" value="Potassium Channel Kv1.1, Chain A"/>
    <property type="match status" value="1"/>
</dbReference>
<dbReference type="AlphaFoldDB" id="A0AAD6V7I9"/>
<dbReference type="Pfam" id="PF00651">
    <property type="entry name" value="BTB"/>
    <property type="match status" value="1"/>
</dbReference>
<sequence>MSNPTKESATALQTGLNPEPPFTKASLSDVILRSSDGVDFYVNRAVLSLVSPVFETMFSLPQTEGNSTIPVVDVQEDSELLDRALRFFYPGTQLLLQTLDDAIEVFRVLLRKYDMQCLVPAARNHLEAYITSSPVSVYALALAYQWEDIAKAAATQSLKSPVLHVKASRALDLISGSEYQNLLWYHRRCGAAAKATTTKMRWITFNYETWFTCDTCSYHSTRTLADASTYPCRKWFMEFLLGMGELLARTPKMGIRSHRLFTKAVAEASQCAHCRTHNPFEQLANFVSIWENRIITEVAKVREAPRLLLNLVS</sequence>
<dbReference type="SMART" id="SM00225">
    <property type="entry name" value="BTB"/>
    <property type="match status" value="1"/>
</dbReference>
<feature type="compositionally biased region" description="Polar residues" evidence="1">
    <location>
        <begin position="1"/>
        <end position="16"/>
    </location>
</feature>
<dbReference type="PANTHER" id="PTHR24410">
    <property type="entry name" value="HL07962P-RELATED"/>
    <property type="match status" value="1"/>
</dbReference>
<dbReference type="PANTHER" id="PTHR24410:SF23">
    <property type="entry name" value="BTB DOMAIN-CONTAINING PROTEIN-RELATED"/>
    <property type="match status" value="1"/>
</dbReference>
<dbReference type="Proteomes" id="UP001219525">
    <property type="component" value="Unassembled WGS sequence"/>
</dbReference>
<evidence type="ECO:0000256" key="1">
    <source>
        <dbReference type="SAM" id="MobiDB-lite"/>
    </source>
</evidence>
<organism evidence="3 4">
    <name type="scientific">Mycena pura</name>
    <dbReference type="NCBI Taxonomy" id="153505"/>
    <lineage>
        <taxon>Eukaryota</taxon>
        <taxon>Fungi</taxon>
        <taxon>Dikarya</taxon>
        <taxon>Basidiomycota</taxon>
        <taxon>Agaricomycotina</taxon>
        <taxon>Agaricomycetes</taxon>
        <taxon>Agaricomycetidae</taxon>
        <taxon>Agaricales</taxon>
        <taxon>Marasmiineae</taxon>
        <taxon>Mycenaceae</taxon>
        <taxon>Mycena</taxon>
    </lineage>
</organism>
<dbReference type="PROSITE" id="PS50097">
    <property type="entry name" value="BTB"/>
    <property type="match status" value="1"/>
</dbReference>
<accession>A0AAD6V7I9</accession>
<gene>
    <name evidence="3" type="ORF">GGX14DRAFT_571139</name>
</gene>